<dbReference type="GO" id="GO:0005886">
    <property type="term" value="C:plasma membrane"/>
    <property type="evidence" value="ECO:0007669"/>
    <property type="project" value="UniProtKB-SubCell"/>
</dbReference>
<evidence type="ECO:0000256" key="1">
    <source>
        <dbReference type="ARBA" id="ARBA00004141"/>
    </source>
</evidence>
<keyword evidence="2 5" id="KW-0812">Transmembrane</keyword>
<feature type="domain" description="ABC transmembrane type-1" evidence="6">
    <location>
        <begin position="111"/>
        <end position="322"/>
    </location>
</feature>
<dbReference type="EMBL" id="DTCK01000042">
    <property type="protein sequence ID" value="HGQ36638.1"/>
    <property type="molecule type" value="Genomic_DNA"/>
</dbReference>
<keyword evidence="3 5" id="KW-1133">Transmembrane helix</keyword>
<feature type="transmembrane region" description="Helical" evidence="5">
    <location>
        <begin position="303"/>
        <end position="329"/>
    </location>
</feature>
<keyword evidence="4 5" id="KW-0472">Membrane</keyword>
<evidence type="ECO:0000256" key="4">
    <source>
        <dbReference type="ARBA" id="ARBA00023136"/>
    </source>
</evidence>
<proteinExistence type="inferred from homology"/>
<comment type="subcellular location">
    <subcellularLocation>
        <location evidence="5">Cell membrane</location>
        <topology evidence="5">Multi-pass membrane protein</topology>
    </subcellularLocation>
    <subcellularLocation>
        <location evidence="1">Membrane</location>
        <topology evidence="1">Multi-pass membrane protein</topology>
    </subcellularLocation>
</comment>
<dbReference type="CDD" id="cd06261">
    <property type="entry name" value="TM_PBP2"/>
    <property type="match status" value="1"/>
</dbReference>
<dbReference type="EMBL" id="DTBD01000071">
    <property type="protein sequence ID" value="HGQ65157.1"/>
    <property type="molecule type" value="Genomic_DNA"/>
</dbReference>
<evidence type="ECO:0000313" key="8">
    <source>
        <dbReference type="EMBL" id="HGQ65157.1"/>
    </source>
</evidence>
<feature type="transmembrane region" description="Helical" evidence="5">
    <location>
        <begin position="262"/>
        <end position="283"/>
    </location>
</feature>
<evidence type="ECO:0000259" key="6">
    <source>
        <dbReference type="PROSITE" id="PS50928"/>
    </source>
</evidence>
<dbReference type="InterPro" id="IPR000515">
    <property type="entry name" value="MetI-like"/>
</dbReference>
<evidence type="ECO:0000256" key="2">
    <source>
        <dbReference type="ARBA" id="ARBA00022692"/>
    </source>
</evidence>
<sequence>MSRINPFVVFIIKRFAIMIITFSVGLTLIFMLPRLIPGNPLATLLYSLVREAAIDPEKLKAVERMLLEYFKFDRPIHEQYILYLQGMVRGDLGRSIMFFPRPALDVIAENLPWTLALLMPAIIASWVVGNYLGVLAAMNRGKAVDKVLLPILAVLQGTPPYVFAMYLVLIFGVSLKLLPTGGSWSPTLRPSLSLVFVLDYLRHYILPFTSIFLTSLGGWGLSMRNISLQELASDYMDYTRVLALSQKKVVKYLFKCSALPQVVGLAIVLGWSVAGSVVTEIVFGYRGVGTMVWRAIQSQDFMLIQGFFIIIIGTIILANFISEIMFAVIDPRVRYAYVGA</sequence>
<evidence type="ECO:0000256" key="5">
    <source>
        <dbReference type="RuleBase" id="RU363032"/>
    </source>
</evidence>
<dbReference type="Gene3D" id="1.10.3720.10">
    <property type="entry name" value="MetI-like"/>
    <property type="match status" value="1"/>
</dbReference>
<dbReference type="AlphaFoldDB" id="A0A7C4JKE9"/>
<dbReference type="Pfam" id="PF00528">
    <property type="entry name" value="BPD_transp_1"/>
    <property type="match status" value="1"/>
</dbReference>
<accession>A0A7C4JKE9</accession>
<dbReference type="PANTHER" id="PTHR43376:SF1">
    <property type="entry name" value="OLIGOPEPTIDE TRANSPORT SYSTEM PERMEASE PROTEIN"/>
    <property type="match status" value="1"/>
</dbReference>
<dbReference type="InterPro" id="IPR035906">
    <property type="entry name" value="MetI-like_sf"/>
</dbReference>
<feature type="transmembrane region" description="Helical" evidence="5">
    <location>
        <begin position="147"/>
        <end position="175"/>
    </location>
</feature>
<comment type="similarity">
    <text evidence="5">Belongs to the binding-protein-dependent transport system permease family.</text>
</comment>
<organism evidence="8">
    <name type="scientific">Ignisphaera aggregans</name>
    <dbReference type="NCBI Taxonomy" id="334771"/>
    <lineage>
        <taxon>Archaea</taxon>
        <taxon>Thermoproteota</taxon>
        <taxon>Thermoprotei</taxon>
        <taxon>Desulfurococcales</taxon>
        <taxon>Desulfurococcaceae</taxon>
        <taxon>Ignisphaera</taxon>
    </lineage>
</organism>
<feature type="transmembrane region" description="Helical" evidence="5">
    <location>
        <begin position="201"/>
        <end position="221"/>
    </location>
</feature>
<reference evidence="8" key="1">
    <citation type="journal article" date="2020" name="mSystems">
        <title>Genome- and Community-Level Interaction Insights into Carbon Utilization and Element Cycling Functions of Hydrothermarchaeota in Hydrothermal Sediment.</title>
        <authorList>
            <person name="Zhou Z."/>
            <person name="Liu Y."/>
            <person name="Xu W."/>
            <person name="Pan J."/>
            <person name="Luo Z.H."/>
            <person name="Li M."/>
        </authorList>
    </citation>
    <scope>NUCLEOTIDE SEQUENCE [LARGE SCALE GENOMIC DNA]</scope>
    <source>
        <strain evidence="8">SpSt-637</strain>
        <strain evidence="7">SpSt-667</strain>
    </source>
</reference>
<feature type="transmembrane region" description="Helical" evidence="5">
    <location>
        <begin position="7"/>
        <end position="32"/>
    </location>
</feature>
<gene>
    <name evidence="8" type="ORF">ENU08_07930</name>
    <name evidence="7" type="ORF">ENU41_08215</name>
</gene>
<dbReference type="PANTHER" id="PTHR43376">
    <property type="entry name" value="OLIGOPEPTIDE TRANSPORT SYSTEM PERMEASE PROTEIN"/>
    <property type="match status" value="1"/>
</dbReference>
<name>A0A7C4JKE9_9CREN</name>
<dbReference type="GO" id="GO:0055085">
    <property type="term" value="P:transmembrane transport"/>
    <property type="evidence" value="ECO:0007669"/>
    <property type="project" value="InterPro"/>
</dbReference>
<dbReference type="PROSITE" id="PS50928">
    <property type="entry name" value="ABC_TM1"/>
    <property type="match status" value="1"/>
</dbReference>
<feature type="transmembrane region" description="Helical" evidence="5">
    <location>
        <begin position="113"/>
        <end position="135"/>
    </location>
</feature>
<dbReference type="SUPFAM" id="SSF161098">
    <property type="entry name" value="MetI-like"/>
    <property type="match status" value="1"/>
</dbReference>
<keyword evidence="5" id="KW-0813">Transport</keyword>
<evidence type="ECO:0000313" key="7">
    <source>
        <dbReference type="EMBL" id="HGQ36638.1"/>
    </source>
</evidence>
<evidence type="ECO:0000256" key="3">
    <source>
        <dbReference type="ARBA" id="ARBA00022989"/>
    </source>
</evidence>
<protein>
    <submittedName>
        <fullName evidence="8">ABC transporter permease</fullName>
    </submittedName>
</protein>
<comment type="caution">
    <text evidence="8">The sequence shown here is derived from an EMBL/GenBank/DDBJ whole genome shotgun (WGS) entry which is preliminary data.</text>
</comment>